<name>A0ACB7UFV5_DIOAL</name>
<organism evidence="1 2">
    <name type="scientific">Dioscorea alata</name>
    <name type="common">Purple yam</name>
    <dbReference type="NCBI Taxonomy" id="55571"/>
    <lineage>
        <taxon>Eukaryota</taxon>
        <taxon>Viridiplantae</taxon>
        <taxon>Streptophyta</taxon>
        <taxon>Embryophyta</taxon>
        <taxon>Tracheophyta</taxon>
        <taxon>Spermatophyta</taxon>
        <taxon>Magnoliopsida</taxon>
        <taxon>Liliopsida</taxon>
        <taxon>Dioscoreales</taxon>
        <taxon>Dioscoreaceae</taxon>
        <taxon>Dioscorea</taxon>
    </lineage>
</organism>
<protein>
    <submittedName>
        <fullName evidence="1">Uncharacterized protein</fullName>
    </submittedName>
</protein>
<reference evidence="2" key="1">
    <citation type="journal article" date="2022" name="Nat. Commun.">
        <title>Chromosome evolution and the genetic basis of agronomically important traits in greater yam.</title>
        <authorList>
            <person name="Bredeson J.V."/>
            <person name="Lyons J.B."/>
            <person name="Oniyinde I.O."/>
            <person name="Okereke N.R."/>
            <person name="Kolade O."/>
            <person name="Nnabue I."/>
            <person name="Nwadili C.O."/>
            <person name="Hribova E."/>
            <person name="Parker M."/>
            <person name="Nwogha J."/>
            <person name="Shu S."/>
            <person name="Carlson J."/>
            <person name="Kariba R."/>
            <person name="Muthemba S."/>
            <person name="Knop K."/>
            <person name="Barton G.J."/>
            <person name="Sherwood A.V."/>
            <person name="Lopez-Montes A."/>
            <person name="Asiedu R."/>
            <person name="Jamnadass R."/>
            <person name="Muchugi A."/>
            <person name="Goodstein D."/>
            <person name="Egesi C.N."/>
            <person name="Featherston J."/>
            <person name="Asfaw A."/>
            <person name="Simpson G.G."/>
            <person name="Dolezel J."/>
            <person name="Hendre P.S."/>
            <person name="Van Deynze A."/>
            <person name="Kumar P.L."/>
            <person name="Obidiegwu J.E."/>
            <person name="Bhattacharjee R."/>
            <person name="Rokhsar D.S."/>
        </authorList>
    </citation>
    <scope>NUCLEOTIDE SEQUENCE [LARGE SCALE GENOMIC DNA]</scope>
    <source>
        <strain evidence="2">cv. TDa95/00328</strain>
    </source>
</reference>
<dbReference type="EMBL" id="CM037026">
    <property type="protein sequence ID" value="KAH7659152.1"/>
    <property type="molecule type" value="Genomic_DNA"/>
</dbReference>
<keyword evidence="2" id="KW-1185">Reference proteome</keyword>
<dbReference type="Proteomes" id="UP000827976">
    <property type="component" value="Chromosome 16"/>
</dbReference>
<evidence type="ECO:0000313" key="2">
    <source>
        <dbReference type="Proteomes" id="UP000827976"/>
    </source>
</evidence>
<gene>
    <name evidence="1" type="ORF">IHE45_16G013100</name>
</gene>
<sequence>MFHFNNKAMPLTCVHFFFVLNNSVRSAAAVNLEVAQDKVFCLYLCPFTIYYTNRQRLRFCFKWTAADASNAPPRPLEENMLL</sequence>
<proteinExistence type="predicted"/>
<comment type="caution">
    <text evidence="1">The sequence shown here is derived from an EMBL/GenBank/DDBJ whole genome shotgun (WGS) entry which is preliminary data.</text>
</comment>
<evidence type="ECO:0000313" key="1">
    <source>
        <dbReference type="EMBL" id="KAH7659152.1"/>
    </source>
</evidence>
<accession>A0ACB7UFV5</accession>